<evidence type="ECO:0000313" key="2">
    <source>
        <dbReference type="EMBL" id="CDW83160.1"/>
    </source>
</evidence>
<evidence type="ECO:0000313" key="3">
    <source>
        <dbReference type="Proteomes" id="UP000039865"/>
    </source>
</evidence>
<accession>A0A078ALC3</accession>
<sequence>MSFIEGTKNKKVLEAFVQEMEMKVFWRNVQLYSALFVYLFVIFVRIHSSNFENQTSVVLFLYKSISIRINELLIKINQNEAVSNALFFVSGLLSVCAILHILILIKIITIQIISILTLISMSILNHYGSQKLTTYADDNCNDKTGNSDLQKIDELYDMANTYICTEECPCLIGTIVAFQISSNRSTQLARIFAIEYSLKQQRNYKF</sequence>
<dbReference type="AlphaFoldDB" id="A0A078ALC3"/>
<proteinExistence type="predicted"/>
<organism evidence="2 3">
    <name type="scientific">Stylonychia lemnae</name>
    <name type="common">Ciliate</name>
    <dbReference type="NCBI Taxonomy" id="5949"/>
    <lineage>
        <taxon>Eukaryota</taxon>
        <taxon>Sar</taxon>
        <taxon>Alveolata</taxon>
        <taxon>Ciliophora</taxon>
        <taxon>Intramacronucleata</taxon>
        <taxon>Spirotrichea</taxon>
        <taxon>Stichotrichia</taxon>
        <taxon>Sporadotrichida</taxon>
        <taxon>Oxytrichidae</taxon>
        <taxon>Stylonychinae</taxon>
        <taxon>Stylonychia</taxon>
    </lineage>
</organism>
<evidence type="ECO:0000256" key="1">
    <source>
        <dbReference type="SAM" id="Phobius"/>
    </source>
</evidence>
<protein>
    <submittedName>
        <fullName evidence="2">Uncharacterized protein</fullName>
    </submittedName>
</protein>
<name>A0A078ALC3_STYLE</name>
<feature type="transmembrane region" description="Helical" evidence="1">
    <location>
        <begin position="85"/>
        <end position="105"/>
    </location>
</feature>
<dbReference type="InParanoid" id="A0A078ALC3"/>
<dbReference type="Proteomes" id="UP000039865">
    <property type="component" value="Unassembled WGS sequence"/>
</dbReference>
<reference evidence="2 3" key="1">
    <citation type="submission" date="2014-06" db="EMBL/GenBank/DDBJ databases">
        <authorList>
            <person name="Swart Estienne"/>
        </authorList>
    </citation>
    <scope>NUCLEOTIDE SEQUENCE [LARGE SCALE GENOMIC DNA]</scope>
    <source>
        <strain evidence="2 3">130c</strain>
    </source>
</reference>
<keyword evidence="1" id="KW-0812">Transmembrane</keyword>
<keyword evidence="1" id="KW-0472">Membrane</keyword>
<dbReference type="EMBL" id="CCKQ01011585">
    <property type="protein sequence ID" value="CDW83160.1"/>
    <property type="molecule type" value="Genomic_DNA"/>
</dbReference>
<keyword evidence="3" id="KW-1185">Reference proteome</keyword>
<gene>
    <name evidence="2" type="primary">Contig5599.g5994</name>
    <name evidence="2" type="ORF">STYLEM_12200</name>
</gene>
<keyword evidence="1" id="KW-1133">Transmembrane helix</keyword>
<feature type="transmembrane region" description="Helical" evidence="1">
    <location>
        <begin position="29"/>
        <end position="46"/>
    </location>
</feature>